<proteinExistence type="inferred from homology"/>
<dbReference type="Pfam" id="PF10483">
    <property type="entry name" value="Elong_Iki1"/>
    <property type="match status" value="1"/>
</dbReference>
<feature type="compositionally biased region" description="Basic and acidic residues" evidence="9">
    <location>
        <begin position="352"/>
        <end position="364"/>
    </location>
</feature>
<comment type="subcellular location">
    <subcellularLocation>
        <location evidence="2">Cytoplasm</location>
    </subcellularLocation>
    <subcellularLocation>
        <location evidence="1">Nucleus</location>
    </subcellularLocation>
</comment>
<keyword evidence="7" id="KW-0819">tRNA processing</keyword>
<evidence type="ECO:0000256" key="5">
    <source>
        <dbReference type="ARBA" id="ARBA00020264"/>
    </source>
</evidence>
<dbReference type="EMBL" id="OZ021737">
    <property type="protein sequence ID" value="CAK9317883.1"/>
    <property type="molecule type" value="Genomic_DNA"/>
</dbReference>
<evidence type="ECO:0000256" key="3">
    <source>
        <dbReference type="ARBA" id="ARBA00005043"/>
    </source>
</evidence>
<keyword evidence="6" id="KW-0963">Cytoplasm</keyword>
<protein>
    <recommendedName>
        <fullName evidence="5">Elongator complex protein 5</fullName>
    </recommendedName>
</protein>
<evidence type="ECO:0000256" key="4">
    <source>
        <dbReference type="ARBA" id="ARBA00009567"/>
    </source>
</evidence>
<comment type="similarity">
    <text evidence="4">Belongs to the ELP5 family.</text>
</comment>
<organism evidence="10 11">
    <name type="scientific">Citrullus colocynthis</name>
    <name type="common">colocynth</name>
    <dbReference type="NCBI Taxonomy" id="252529"/>
    <lineage>
        <taxon>Eukaryota</taxon>
        <taxon>Viridiplantae</taxon>
        <taxon>Streptophyta</taxon>
        <taxon>Embryophyta</taxon>
        <taxon>Tracheophyta</taxon>
        <taxon>Spermatophyta</taxon>
        <taxon>Magnoliopsida</taxon>
        <taxon>eudicotyledons</taxon>
        <taxon>Gunneridae</taxon>
        <taxon>Pentapetalae</taxon>
        <taxon>rosids</taxon>
        <taxon>fabids</taxon>
        <taxon>Cucurbitales</taxon>
        <taxon>Cucurbitaceae</taxon>
        <taxon>Benincaseae</taxon>
        <taxon>Citrullus</taxon>
    </lineage>
</organism>
<feature type="compositionally biased region" description="Acidic residues" evidence="9">
    <location>
        <begin position="389"/>
        <end position="406"/>
    </location>
</feature>
<dbReference type="Proteomes" id="UP001642487">
    <property type="component" value="Chromosome 3"/>
</dbReference>
<evidence type="ECO:0000313" key="10">
    <source>
        <dbReference type="EMBL" id="CAK9317883.1"/>
    </source>
</evidence>
<comment type="pathway">
    <text evidence="3">tRNA modification; 5-methoxycarbonylmethyl-2-thiouridine-tRNA biosynthesis.</text>
</comment>
<evidence type="ECO:0000256" key="7">
    <source>
        <dbReference type="ARBA" id="ARBA00022694"/>
    </source>
</evidence>
<sequence length="406" mass="44964">MVAQDFPILFSNCGAKLFRNSRLESVKSLPIMAESICRALRDGALPGELAPALTIKDSINSPFGFNAFAHVLAQLSSNILAGKSHSRGLVLLAFSRSPAYYVELLKKRGLNVGSSTKWIQILDCYTDPLGWKERFMEGEKISNVDQEVSNLSHLCTNVRDMDKLFSSIITLGKGFVGEGTVRFCVAVDSVTDMLRHSSTSALAGLLSGLRSNDSVSSTFWLVHEDLHEGKVIAALEYMSSIVATVEALTPSPYMRTSNLENSYLEHSSTKGRFHVRIKRRNGRVRVICEDFIVEPSGMKFTSISSEDAVINQGLIPKVQFNLQLSEKERNDRARVVLPFEHQGNGKPIQIYDGRRSLTESKDDNTPLITSEKGNDEGSGKGEIVYFRDSDDEMPDSDEDPDDDLDI</sequence>
<dbReference type="PANTHER" id="PTHR15641:SF1">
    <property type="entry name" value="ELONGATOR COMPLEX PROTEIN 5"/>
    <property type="match status" value="1"/>
</dbReference>
<dbReference type="PANTHER" id="PTHR15641">
    <property type="entry name" value="ELONGATOR COMPLEX PROTEIN 5"/>
    <property type="match status" value="1"/>
</dbReference>
<accession>A0ABP0YBM5</accession>
<name>A0ABP0YBM5_9ROSI</name>
<evidence type="ECO:0000313" key="11">
    <source>
        <dbReference type="Proteomes" id="UP001642487"/>
    </source>
</evidence>
<dbReference type="InterPro" id="IPR019519">
    <property type="entry name" value="Elp5"/>
</dbReference>
<evidence type="ECO:0000256" key="1">
    <source>
        <dbReference type="ARBA" id="ARBA00004123"/>
    </source>
</evidence>
<reference evidence="10 11" key="1">
    <citation type="submission" date="2024-03" db="EMBL/GenBank/DDBJ databases">
        <authorList>
            <person name="Gkanogiannis A."/>
            <person name="Becerra Lopez-Lavalle L."/>
        </authorList>
    </citation>
    <scope>NUCLEOTIDE SEQUENCE [LARGE SCALE GENOMIC DNA]</scope>
</reference>
<dbReference type="CDD" id="cd19496">
    <property type="entry name" value="Elp5"/>
    <property type="match status" value="1"/>
</dbReference>
<keyword evidence="8" id="KW-0539">Nucleus</keyword>
<gene>
    <name evidence="10" type="ORF">CITCOLO1_LOCUS9834</name>
</gene>
<keyword evidence="11" id="KW-1185">Reference proteome</keyword>
<evidence type="ECO:0000256" key="9">
    <source>
        <dbReference type="SAM" id="MobiDB-lite"/>
    </source>
</evidence>
<evidence type="ECO:0000256" key="2">
    <source>
        <dbReference type="ARBA" id="ARBA00004496"/>
    </source>
</evidence>
<evidence type="ECO:0000256" key="8">
    <source>
        <dbReference type="ARBA" id="ARBA00023242"/>
    </source>
</evidence>
<feature type="region of interest" description="Disordered" evidence="9">
    <location>
        <begin position="346"/>
        <end position="406"/>
    </location>
</feature>
<evidence type="ECO:0000256" key="6">
    <source>
        <dbReference type="ARBA" id="ARBA00022490"/>
    </source>
</evidence>